<evidence type="ECO:0000313" key="2">
    <source>
        <dbReference type="EMBL" id="MBE4748393.1"/>
    </source>
</evidence>
<protein>
    <submittedName>
        <fullName evidence="2">Uncharacterized protein</fullName>
    </submittedName>
</protein>
<gene>
    <name evidence="2" type="ORF">G4177_09455</name>
</gene>
<dbReference type="RefSeq" id="WP_193347799.1">
    <property type="nucleotide sequence ID" value="NZ_CBCSIP010000201.1"/>
</dbReference>
<dbReference type="EMBL" id="JAAIYO010000002">
    <property type="protein sequence ID" value="MBE4748393.1"/>
    <property type="molecule type" value="Genomic_DNA"/>
</dbReference>
<feature type="region of interest" description="Disordered" evidence="1">
    <location>
        <begin position="205"/>
        <end position="230"/>
    </location>
</feature>
<evidence type="ECO:0000313" key="3">
    <source>
        <dbReference type="Proteomes" id="UP001516472"/>
    </source>
</evidence>
<dbReference type="Proteomes" id="UP001516472">
    <property type="component" value="Unassembled WGS sequence"/>
</dbReference>
<sequence length="230" mass="24955">MSTHARWKLPLASAGVLVLAMGAWLTLGGPPADDTGAAPPAAPVAMTPVQGPAPVFSGGAAVPRMQDGGLDLVGAAAAQVQAEAPPEEPSGPYPVDLEALRAKLPDNLYWETGVPTTEPAELRRRAEVEAKWNTLFGRVQSNEATVEEVQQHFEHRRKVSEDAITFATTMLADYGDKLPTQDKGLLELSVRLHRARLAEIPRQQEDALARREAHAQRQREWRERGGGRQP</sequence>
<name>A0ABR9PKD9_9BACT</name>
<organism evidence="2 3">
    <name type="scientific">Corallococcus soli</name>
    <dbReference type="NCBI Taxonomy" id="2710757"/>
    <lineage>
        <taxon>Bacteria</taxon>
        <taxon>Pseudomonadati</taxon>
        <taxon>Myxococcota</taxon>
        <taxon>Myxococcia</taxon>
        <taxon>Myxococcales</taxon>
        <taxon>Cystobacterineae</taxon>
        <taxon>Myxococcaceae</taxon>
        <taxon>Corallococcus</taxon>
    </lineage>
</organism>
<proteinExistence type="predicted"/>
<evidence type="ECO:0000256" key="1">
    <source>
        <dbReference type="SAM" id="MobiDB-lite"/>
    </source>
</evidence>
<accession>A0ABR9PKD9</accession>
<comment type="caution">
    <text evidence="2">The sequence shown here is derived from an EMBL/GenBank/DDBJ whole genome shotgun (WGS) entry which is preliminary data.</text>
</comment>
<keyword evidence="3" id="KW-1185">Reference proteome</keyword>
<reference evidence="2 3" key="1">
    <citation type="submission" date="2020-02" db="EMBL/GenBank/DDBJ databases">
        <authorList>
            <person name="Babadi Z.K."/>
            <person name="Risdian C."/>
            <person name="Ebrahimipour G.H."/>
            <person name="Wink J."/>
        </authorList>
    </citation>
    <scope>NUCLEOTIDE SEQUENCE [LARGE SCALE GENOMIC DNA]</scope>
    <source>
        <strain evidence="2 3">ZKHCc1 1396</strain>
    </source>
</reference>